<keyword evidence="2 6" id="KW-0479">Metal-binding</keyword>
<protein>
    <recommendedName>
        <fullName evidence="6">Peptide-methionine (R)-S-oxide reductase</fullName>
        <ecNumber evidence="6">1.8.4.12</ecNumber>
    </recommendedName>
</protein>
<dbReference type="PANTHER" id="PTHR10173">
    <property type="entry name" value="METHIONINE SULFOXIDE REDUCTASE"/>
    <property type="match status" value="1"/>
</dbReference>
<dbReference type="InterPro" id="IPR028427">
    <property type="entry name" value="Met_Sox_Rdtase_MsrB"/>
</dbReference>
<feature type="domain" description="MsrB" evidence="7">
    <location>
        <begin position="11"/>
        <end position="133"/>
    </location>
</feature>
<proteinExistence type="inferred from homology"/>
<evidence type="ECO:0000256" key="2">
    <source>
        <dbReference type="ARBA" id="ARBA00022723"/>
    </source>
</evidence>
<comment type="cofactor">
    <cofactor evidence="6">
        <name>Zn(2+)</name>
        <dbReference type="ChEBI" id="CHEBI:29105"/>
    </cofactor>
    <text evidence="6">Binds 1 zinc ion per subunit.</text>
</comment>
<dbReference type="GO" id="GO:0030091">
    <property type="term" value="P:protein repair"/>
    <property type="evidence" value="ECO:0007669"/>
    <property type="project" value="InterPro"/>
</dbReference>
<dbReference type="InterPro" id="IPR002579">
    <property type="entry name" value="Met_Sox_Rdtase_MsrB_dom"/>
</dbReference>
<dbReference type="InterPro" id="IPR011057">
    <property type="entry name" value="Mss4-like_sf"/>
</dbReference>
<dbReference type="STRING" id="136037.A0A067RKN5"/>
<comment type="similarity">
    <text evidence="1 6">Belongs to the MsrB Met sulfoxide reductase family.</text>
</comment>
<dbReference type="AlphaFoldDB" id="A0A067RKN5"/>
<dbReference type="SUPFAM" id="SSF51316">
    <property type="entry name" value="Mss4-like"/>
    <property type="match status" value="1"/>
</dbReference>
<dbReference type="eggNOG" id="KOG0856">
    <property type="taxonomic scope" value="Eukaryota"/>
</dbReference>
<dbReference type="HAMAP" id="MF_01400">
    <property type="entry name" value="MsrB"/>
    <property type="match status" value="1"/>
</dbReference>
<evidence type="ECO:0000256" key="5">
    <source>
        <dbReference type="ARBA" id="ARBA00048488"/>
    </source>
</evidence>
<organism evidence="8 9">
    <name type="scientific">Zootermopsis nevadensis</name>
    <name type="common">Dampwood termite</name>
    <dbReference type="NCBI Taxonomy" id="136037"/>
    <lineage>
        <taxon>Eukaryota</taxon>
        <taxon>Metazoa</taxon>
        <taxon>Ecdysozoa</taxon>
        <taxon>Arthropoda</taxon>
        <taxon>Hexapoda</taxon>
        <taxon>Insecta</taxon>
        <taxon>Pterygota</taxon>
        <taxon>Neoptera</taxon>
        <taxon>Polyneoptera</taxon>
        <taxon>Dictyoptera</taxon>
        <taxon>Blattodea</taxon>
        <taxon>Blattoidea</taxon>
        <taxon>Termitoidae</taxon>
        <taxon>Termopsidae</taxon>
        <taxon>Zootermopsis</taxon>
    </lineage>
</organism>
<comment type="catalytic activity">
    <reaction evidence="5 6">
        <text>L-methionyl-[protein] + [thioredoxin]-disulfide + H2O = L-methionyl-(R)-S-oxide-[protein] + [thioredoxin]-dithiol</text>
        <dbReference type="Rhea" id="RHEA:24164"/>
        <dbReference type="Rhea" id="RHEA-COMP:10698"/>
        <dbReference type="Rhea" id="RHEA-COMP:10700"/>
        <dbReference type="Rhea" id="RHEA-COMP:12313"/>
        <dbReference type="Rhea" id="RHEA-COMP:12314"/>
        <dbReference type="ChEBI" id="CHEBI:15377"/>
        <dbReference type="ChEBI" id="CHEBI:16044"/>
        <dbReference type="ChEBI" id="CHEBI:29950"/>
        <dbReference type="ChEBI" id="CHEBI:45764"/>
        <dbReference type="ChEBI" id="CHEBI:50058"/>
        <dbReference type="EC" id="1.8.4.12"/>
    </reaction>
</comment>
<evidence type="ECO:0000256" key="1">
    <source>
        <dbReference type="ARBA" id="ARBA00007174"/>
    </source>
</evidence>
<dbReference type="PROSITE" id="PS51790">
    <property type="entry name" value="MSRB"/>
    <property type="match status" value="1"/>
</dbReference>
<dbReference type="GO" id="GO:0033743">
    <property type="term" value="F:peptide-methionine (R)-S-oxide reductase activity"/>
    <property type="evidence" value="ECO:0007669"/>
    <property type="project" value="UniProtKB-EC"/>
</dbReference>
<keyword evidence="4 6" id="KW-0560">Oxidoreductase</keyword>
<keyword evidence="9" id="KW-1185">Reference proteome</keyword>
<comment type="function">
    <text evidence="6">Methionine-sulfoxide reductase that specifically reduces methionine (R)-sulfoxide back to methionine. While in many cases methionine oxidation is the result of random oxidation following oxidative stress, methionine oxidation is also a post-translational modification that takes place on specific residues.</text>
</comment>
<accession>A0A067RKN5</accession>
<dbReference type="GO" id="GO:0005737">
    <property type="term" value="C:cytoplasm"/>
    <property type="evidence" value="ECO:0007669"/>
    <property type="project" value="TreeGrafter"/>
</dbReference>
<gene>
    <name evidence="8" type="ORF">L798_04345</name>
</gene>
<dbReference type="FunFam" id="2.170.150.20:FF:000001">
    <property type="entry name" value="Peptide methionine sulfoxide reductase MsrB"/>
    <property type="match status" value="1"/>
</dbReference>
<evidence type="ECO:0000313" key="8">
    <source>
        <dbReference type="EMBL" id="KDR24392.1"/>
    </source>
</evidence>
<sequence>MDSNNDYNSSKTDLKRCLTPLQYHVTQEKGTEYPFSGEYTGLFEAGTYLCVVCKKKLFSSENKFESGCGWPAFSDVTNEESIKLNKDVSHGMIRTEVTCAGCGAHLGHMFDDGPKPTGLRYCINSASLDFKPQNSQVIE</sequence>
<evidence type="ECO:0000256" key="3">
    <source>
        <dbReference type="ARBA" id="ARBA00022833"/>
    </source>
</evidence>
<dbReference type="Proteomes" id="UP000027135">
    <property type="component" value="Unassembled WGS sequence"/>
</dbReference>
<dbReference type="Gene3D" id="2.170.150.20">
    <property type="entry name" value="Peptide methionine sulfoxide reductase"/>
    <property type="match status" value="1"/>
</dbReference>
<dbReference type="PANTHER" id="PTHR10173:SF52">
    <property type="entry name" value="METHIONINE-R-SULFOXIDE REDUCTASE B1"/>
    <property type="match status" value="1"/>
</dbReference>
<dbReference type="NCBIfam" id="TIGR00357">
    <property type="entry name" value="peptide-methionine (R)-S-oxide reductase MsrB"/>
    <property type="match status" value="1"/>
</dbReference>
<dbReference type="OMA" id="RMEIICA"/>
<dbReference type="EC" id="1.8.4.12" evidence="6"/>
<evidence type="ECO:0000256" key="6">
    <source>
        <dbReference type="RuleBase" id="RU365044"/>
    </source>
</evidence>
<dbReference type="GO" id="GO:0046872">
    <property type="term" value="F:metal ion binding"/>
    <property type="evidence" value="ECO:0007669"/>
    <property type="project" value="UniProtKB-KW"/>
</dbReference>
<evidence type="ECO:0000259" key="7">
    <source>
        <dbReference type="PROSITE" id="PS51790"/>
    </source>
</evidence>
<evidence type="ECO:0000313" key="9">
    <source>
        <dbReference type="Proteomes" id="UP000027135"/>
    </source>
</evidence>
<dbReference type="EMBL" id="KK852415">
    <property type="protein sequence ID" value="KDR24392.1"/>
    <property type="molecule type" value="Genomic_DNA"/>
</dbReference>
<evidence type="ECO:0000256" key="4">
    <source>
        <dbReference type="ARBA" id="ARBA00023002"/>
    </source>
</evidence>
<reference evidence="8 9" key="1">
    <citation type="journal article" date="2014" name="Nat. Commun.">
        <title>Molecular traces of alternative social organization in a termite genome.</title>
        <authorList>
            <person name="Terrapon N."/>
            <person name="Li C."/>
            <person name="Robertson H.M."/>
            <person name="Ji L."/>
            <person name="Meng X."/>
            <person name="Booth W."/>
            <person name="Chen Z."/>
            <person name="Childers C.P."/>
            <person name="Glastad K.M."/>
            <person name="Gokhale K."/>
            <person name="Gowin J."/>
            <person name="Gronenberg W."/>
            <person name="Hermansen R.A."/>
            <person name="Hu H."/>
            <person name="Hunt B.G."/>
            <person name="Huylmans A.K."/>
            <person name="Khalil S.M."/>
            <person name="Mitchell R.D."/>
            <person name="Munoz-Torres M.C."/>
            <person name="Mustard J.A."/>
            <person name="Pan H."/>
            <person name="Reese J.T."/>
            <person name="Scharf M.E."/>
            <person name="Sun F."/>
            <person name="Vogel H."/>
            <person name="Xiao J."/>
            <person name="Yang W."/>
            <person name="Yang Z."/>
            <person name="Yang Z."/>
            <person name="Zhou J."/>
            <person name="Zhu J."/>
            <person name="Brent C.S."/>
            <person name="Elsik C.G."/>
            <person name="Goodisman M.A."/>
            <person name="Liberles D.A."/>
            <person name="Roe R.M."/>
            <person name="Vargo E.L."/>
            <person name="Vilcinskas A."/>
            <person name="Wang J."/>
            <person name="Bornberg-Bauer E."/>
            <person name="Korb J."/>
            <person name="Zhang G."/>
            <person name="Liebig J."/>
        </authorList>
    </citation>
    <scope>NUCLEOTIDE SEQUENCE [LARGE SCALE GENOMIC DNA]</scope>
    <source>
        <tissue evidence="8">Whole organism</tissue>
    </source>
</reference>
<dbReference type="Pfam" id="PF01641">
    <property type="entry name" value="SelR"/>
    <property type="match status" value="1"/>
</dbReference>
<name>A0A067RKN5_ZOONE</name>
<keyword evidence="3 6" id="KW-0862">Zinc</keyword>
<dbReference type="InParanoid" id="A0A067RKN5"/>
<dbReference type="GO" id="GO:0006979">
    <property type="term" value="P:response to oxidative stress"/>
    <property type="evidence" value="ECO:0007669"/>
    <property type="project" value="InterPro"/>
</dbReference>